<feature type="transmembrane region" description="Helical" evidence="7">
    <location>
        <begin position="225"/>
        <end position="246"/>
    </location>
</feature>
<evidence type="ECO:0000256" key="1">
    <source>
        <dbReference type="ARBA" id="ARBA00004651"/>
    </source>
</evidence>
<feature type="transmembrane region" description="Helical" evidence="7">
    <location>
        <begin position="307"/>
        <end position="323"/>
    </location>
</feature>
<dbReference type="KEGG" id="arep:ID810_02185"/>
<name>A0A7T0LMH0_9ACTO</name>
<feature type="transmembrane region" description="Helical" evidence="7">
    <location>
        <begin position="54"/>
        <end position="76"/>
    </location>
</feature>
<reference evidence="8 9" key="1">
    <citation type="submission" date="2020-11" db="EMBL/GenBank/DDBJ databases">
        <title>Actinomyces sp. ZJ750.</title>
        <authorList>
            <person name="Zhou J."/>
        </authorList>
    </citation>
    <scope>NUCLEOTIDE SEQUENCE [LARGE SCALE GENOMIC DNA]</scope>
    <source>
        <strain evidence="8 9">ZJ750</strain>
    </source>
</reference>
<evidence type="ECO:0000313" key="8">
    <source>
        <dbReference type="EMBL" id="QPL06496.1"/>
    </source>
</evidence>
<feature type="transmembrane region" description="Helical" evidence="7">
    <location>
        <begin position="14"/>
        <end position="33"/>
    </location>
</feature>
<keyword evidence="9" id="KW-1185">Reference proteome</keyword>
<evidence type="ECO:0000256" key="4">
    <source>
        <dbReference type="ARBA" id="ARBA00022989"/>
    </source>
</evidence>
<evidence type="ECO:0000256" key="2">
    <source>
        <dbReference type="ARBA" id="ARBA00022475"/>
    </source>
</evidence>
<dbReference type="InterPro" id="IPR050833">
    <property type="entry name" value="Poly_Biosynth_Transport"/>
</dbReference>
<proteinExistence type="predicted"/>
<evidence type="ECO:0000256" key="5">
    <source>
        <dbReference type="ARBA" id="ARBA00023136"/>
    </source>
</evidence>
<dbReference type="Proteomes" id="UP000594637">
    <property type="component" value="Chromosome"/>
</dbReference>
<gene>
    <name evidence="8" type="ORF">ID810_02185</name>
</gene>
<protein>
    <submittedName>
        <fullName evidence="8">Oligosaccharide flippase family protein</fullName>
    </submittedName>
</protein>
<dbReference type="EMBL" id="CP063989">
    <property type="protein sequence ID" value="QPL06496.1"/>
    <property type="molecule type" value="Genomic_DNA"/>
</dbReference>
<feature type="transmembrane region" description="Helical" evidence="7">
    <location>
        <begin position="354"/>
        <end position="376"/>
    </location>
</feature>
<evidence type="ECO:0000313" key="9">
    <source>
        <dbReference type="Proteomes" id="UP000594637"/>
    </source>
</evidence>
<evidence type="ECO:0000256" key="6">
    <source>
        <dbReference type="SAM" id="MobiDB-lite"/>
    </source>
</evidence>
<feature type="transmembrane region" description="Helical" evidence="7">
    <location>
        <begin position="88"/>
        <end position="109"/>
    </location>
</feature>
<sequence>MTLVLARIYTPEDLGMLATYTSVAGVAVAVAALRYDMAVMLPRRDSEALALTRLAMCCVLLASVLVTVLSIPLRGVVARWWGQEVADWMPLVGLTTFLMSGIEVLKYWFNRHSRYRVIAVNQAEQQIGLTGGQLVLGLAGLGGLPGLVLGHTLGQLFAFLNLGRQAPELARRLPPDAPSLRRVARTHRRMPLLNAPNALVDAVRLSGIQLLIAGYSTAALGQFQMAWRVLDAPLILINGAVSRVFFQRLSVVEPGQMRPLVHALVRRALMVGVAPFAAVYLASPWLFPLLFGDQWHDAGDFARALTPWLFMLLITSPVSNLFVVTGNQGWMLAFAVLYAAAPLAWLALSPLELLATTYVLGALMGLLLVLMTLMAYEAARRFDARGPADPGDNRADGERGVGRDGGDAVGNEADDGADGGAGDNGAGEDAASHPPTTGEDA</sequence>
<dbReference type="GO" id="GO:0005886">
    <property type="term" value="C:plasma membrane"/>
    <property type="evidence" value="ECO:0007669"/>
    <property type="project" value="UniProtKB-SubCell"/>
</dbReference>
<dbReference type="Pfam" id="PF13440">
    <property type="entry name" value="Polysacc_synt_3"/>
    <property type="match status" value="1"/>
</dbReference>
<keyword evidence="3 7" id="KW-0812">Transmembrane</keyword>
<feature type="compositionally biased region" description="Basic and acidic residues" evidence="6">
    <location>
        <begin position="385"/>
        <end position="406"/>
    </location>
</feature>
<dbReference type="PANTHER" id="PTHR30250">
    <property type="entry name" value="PST FAMILY PREDICTED COLANIC ACID TRANSPORTER"/>
    <property type="match status" value="1"/>
</dbReference>
<keyword evidence="5 7" id="KW-0472">Membrane</keyword>
<keyword evidence="4 7" id="KW-1133">Transmembrane helix</keyword>
<feature type="transmembrane region" description="Helical" evidence="7">
    <location>
        <begin position="267"/>
        <end position="287"/>
    </location>
</feature>
<keyword evidence="2" id="KW-1003">Cell membrane</keyword>
<dbReference type="AlphaFoldDB" id="A0A7T0LMH0"/>
<feature type="region of interest" description="Disordered" evidence="6">
    <location>
        <begin position="385"/>
        <end position="441"/>
    </location>
</feature>
<organism evidence="8 9">
    <name type="scientific">Actinomyces respiraculi</name>
    <dbReference type="NCBI Taxonomy" id="2744574"/>
    <lineage>
        <taxon>Bacteria</taxon>
        <taxon>Bacillati</taxon>
        <taxon>Actinomycetota</taxon>
        <taxon>Actinomycetes</taxon>
        <taxon>Actinomycetales</taxon>
        <taxon>Actinomycetaceae</taxon>
        <taxon>Actinomyces</taxon>
    </lineage>
</organism>
<dbReference type="PANTHER" id="PTHR30250:SF28">
    <property type="entry name" value="POLYSACCHARIDE BIOSYNTHESIS PROTEIN"/>
    <property type="match status" value="1"/>
</dbReference>
<feature type="transmembrane region" description="Helical" evidence="7">
    <location>
        <begin position="330"/>
        <end position="348"/>
    </location>
</feature>
<evidence type="ECO:0000256" key="7">
    <source>
        <dbReference type="SAM" id="Phobius"/>
    </source>
</evidence>
<evidence type="ECO:0000256" key="3">
    <source>
        <dbReference type="ARBA" id="ARBA00022692"/>
    </source>
</evidence>
<accession>A0A7T0LMH0</accession>
<comment type="subcellular location">
    <subcellularLocation>
        <location evidence="1">Cell membrane</location>
        <topology evidence="1">Multi-pass membrane protein</topology>
    </subcellularLocation>
</comment>